<feature type="transmembrane region" description="Helical" evidence="1">
    <location>
        <begin position="7"/>
        <end position="24"/>
    </location>
</feature>
<name>A0A6V7R7D1_9BACL</name>
<evidence type="ECO:0000313" key="2">
    <source>
        <dbReference type="EMBL" id="CAD2072752.1"/>
    </source>
</evidence>
<comment type="caution">
    <text evidence="2">The sequence shown here is derived from an EMBL/GenBank/DDBJ whole genome shotgun (WGS) entry which is preliminary data.</text>
</comment>
<keyword evidence="1" id="KW-0472">Membrane</keyword>
<protein>
    <submittedName>
        <fullName evidence="2">Uncharacterized protein</fullName>
    </submittedName>
</protein>
<feature type="transmembrane region" description="Helical" evidence="1">
    <location>
        <begin position="85"/>
        <end position="109"/>
    </location>
</feature>
<keyword evidence="1" id="KW-0812">Transmembrane</keyword>
<sequence>MFGLSDLLYLIISAFIILPVVAFMREFSYLVAGAMIGIENPRVTIGSGRKLFLVNLIGFGQLDFRRNYHLYSWFSFDQLKREGKFAYIFLYASPIVFSTTVGLILNALLANGYLDDYATFFDRFIFYLFFYVLFDAVPMTTINGKPNNGKIIFDMLLHGKRTDPNLEDFIPSTSNVDEVYEEIKEDLEDIKKNNTKNEVWIYL</sequence>
<feature type="transmembrane region" description="Helical" evidence="1">
    <location>
        <begin position="124"/>
        <end position="142"/>
    </location>
</feature>
<evidence type="ECO:0000313" key="3">
    <source>
        <dbReference type="Proteomes" id="UP000521032"/>
    </source>
</evidence>
<dbReference type="Proteomes" id="UP000521032">
    <property type="component" value="Unassembled WGS sequence"/>
</dbReference>
<keyword evidence="1" id="KW-1133">Transmembrane helix</keyword>
<keyword evidence="3" id="KW-1185">Reference proteome</keyword>
<dbReference type="AlphaFoldDB" id="A0A6V7R7D1"/>
<accession>A0A6V7R7D1</accession>
<organism evidence="2 3">
    <name type="scientific">Phocicoccus schoeneichii</name>
    <dbReference type="NCBI Taxonomy" id="1812261"/>
    <lineage>
        <taxon>Bacteria</taxon>
        <taxon>Bacillati</taxon>
        <taxon>Bacillota</taxon>
        <taxon>Bacilli</taxon>
        <taxon>Bacillales</taxon>
        <taxon>Salinicoccaceae</taxon>
        <taxon>Phocicoccus</taxon>
    </lineage>
</organism>
<gene>
    <name evidence="2" type="ORF">JEOSCH030_00406</name>
</gene>
<proteinExistence type="predicted"/>
<dbReference type="EMBL" id="CAJEWE010000006">
    <property type="protein sequence ID" value="CAD2072752.1"/>
    <property type="molecule type" value="Genomic_DNA"/>
</dbReference>
<evidence type="ECO:0000256" key="1">
    <source>
        <dbReference type="SAM" id="Phobius"/>
    </source>
</evidence>
<reference evidence="2 3" key="1">
    <citation type="submission" date="2020-07" db="EMBL/GenBank/DDBJ databases">
        <authorList>
            <person name="Criscuolo A."/>
        </authorList>
    </citation>
    <scope>NUCLEOTIDE SEQUENCE [LARGE SCALE GENOMIC DNA]</scope>
    <source>
        <strain evidence="3">CIP 111030</strain>
    </source>
</reference>
<dbReference type="RefSeq" id="WP_186085289.1">
    <property type="nucleotide sequence ID" value="NZ_BMDB01000001.1"/>
</dbReference>